<organism evidence="4 5">
    <name type="scientific">Xanthocytophaga agilis</name>
    <dbReference type="NCBI Taxonomy" id="3048010"/>
    <lineage>
        <taxon>Bacteria</taxon>
        <taxon>Pseudomonadati</taxon>
        <taxon>Bacteroidota</taxon>
        <taxon>Cytophagia</taxon>
        <taxon>Cytophagales</taxon>
        <taxon>Rhodocytophagaceae</taxon>
        <taxon>Xanthocytophaga</taxon>
    </lineage>
</organism>
<dbReference type="PANTHER" id="PTHR33359:SF1">
    <property type="entry name" value="MOLYBDOPTERIN SYNTHASE SULFUR CARRIER SUBUNIT"/>
    <property type="match status" value="1"/>
</dbReference>
<evidence type="ECO:0000256" key="2">
    <source>
        <dbReference type="ARBA" id="ARBA00024200"/>
    </source>
</evidence>
<evidence type="ECO:0000256" key="1">
    <source>
        <dbReference type="ARBA" id="ARBA00022741"/>
    </source>
</evidence>
<dbReference type="InterPro" id="IPR003749">
    <property type="entry name" value="ThiS/MoaD-like"/>
</dbReference>
<dbReference type="RefSeq" id="WP_314517717.1">
    <property type="nucleotide sequence ID" value="NZ_JASJOU010000016.1"/>
</dbReference>
<dbReference type="GO" id="GO:0006777">
    <property type="term" value="P:Mo-molybdopterin cofactor biosynthetic process"/>
    <property type="evidence" value="ECO:0007669"/>
    <property type="project" value="InterPro"/>
</dbReference>
<gene>
    <name evidence="4" type="ORF">QNI22_33250</name>
</gene>
<dbReference type="InterPro" id="IPR012675">
    <property type="entry name" value="Beta-grasp_dom_sf"/>
</dbReference>
<proteinExistence type="inferred from homology"/>
<keyword evidence="5" id="KW-1185">Reference proteome</keyword>
<dbReference type="GO" id="GO:0000166">
    <property type="term" value="F:nucleotide binding"/>
    <property type="evidence" value="ECO:0007669"/>
    <property type="project" value="UniProtKB-KW"/>
</dbReference>
<dbReference type="Pfam" id="PF02597">
    <property type="entry name" value="ThiS"/>
    <property type="match status" value="1"/>
</dbReference>
<dbReference type="SUPFAM" id="SSF54285">
    <property type="entry name" value="MoaD/ThiS"/>
    <property type="match status" value="1"/>
</dbReference>
<dbReference type="PANTHER" id="PTHR33359">
    <property type="entry name" value="MOLYBDOPTERIN SYNTHASE SULFUR CARRIER SUBUNIT"/>
    <property type="match status" value="1"/>
</dbReference>
<protein>
    <recommendedName>
        <fullName evidence="3">Molybdopterin synthase sulfur carrier subunit</fullName>
    </recommendedName>
</protein>
<name>A0AAE3RC21_9BACT</name>
<evidence type="ECO:0000313" key="4">
    <source>
        <dbReference type="EMBL" id="MDJ1505570.1"/>
    </source>
</evidence>
<dbReference type="InterPro" id="IPR044672">
    <property type="entry name" value="MOCS2A"/>
</dbReference>
<evidence type="ECO:0000313" key="5">
    <source>
        <dbReference type="Proteomes" id="UP001232063"/>
    </source>
</evidence>
<reference evidence="4" key="1">
    <citation type="submission" date="2023-05" db="EMBL/GenBank/DDBJ databases">
        <authorList>
            <person name="Zhang X."/>
        </authorList>
    </citation>
    <scope>NUCLEOTIDE SEQUENCE</scope>
    <source>
        <strain evidence="4">BD1B2-1</strain>
    </source>
</reference>
<comment type="similarity">
    <text evidence="2">Belongs to the MoaD family.</text>
</comment>
<dbReference type="CDD" id="cd00754">
    <property type="entry name" value="Ubl_MoaD"/>
    <property type="match status" value="1"/>
</dbReference>
<evidence type="ECO:0000256" key="3">
    <source>
        <dbReference type="ARBA" id="ARBA00024247"/>
    </source>
</evidence>
<dbReference type="InterPro" id="IPR016155">
    <property type="entry name" value="Mopterin_synth/thiamin_S_b"/>
</dbReference>
<comment type="caution">
    <text evidence="4">The sequence shown here is derived from an EMBL/GenBank/DDBJ whole genome shotgun (WGS) entry which is preliminary data.</text>
</comment>
<dbReference type="EMBL" id="JASJOU010000016">
    <property type="protein sequence ID" value="MDJ1505570.1"/>
    <property type="molecule type" value="Genomic_DNA"/>
</dbReference>
<dbReference type="Proteomes" id="UP001232063">
    <property type="component" value="Unassembled WGS sequence"/>
</dbReference>
<keyword evidence="1" id="KW-0547">Nucleotide-binding</keyword>
<dbReference type="GO" id="GO:1990133">
    <property type="term" value="C:molybdopterin adenylyltransferase complex"/>
    <property type="evidence" value="ECO:0007669"/>
    <property type="project" value="TreeGrafter"/>
</dbReference>
<accession>A0AAE3RC21</accession>
<sequence length="79" mass="8690">MRFSILPFGALTDTLSASGISLTNEQILTIEDLHQYLTTTYPAIAQQKFRYAVNQEMVDSTHSLQDGDEIALLPPFSGG</sequence>
<dbReference type="Gene3D" id="3.10.20.30">
    <property type="match status" value="1"/>
</dbReference>
<dbReference type="AlphaFoldDB" id="A0AAE3RC21"/>